<feature type="compositionally biased region" description="Low complexity" evidence="8">
    <location>
        <begin position="21"/>
        <end position="38"/>
    </location>
</feature>
<organism evidence="10 11">
    <name type="scientific">Streptacidiphilus jiangxiensis</name>
    <dbReference type="NCBI Taxonomy" id="235985"/>
    <lineage>
        <taxon>Bacteria</taxon>
        <taxon>Bacillati</taxon>
        <taxon>Actinomycetota</taxon>
        <taxon>Actinomycetes</taxon>
        <taxon>Kitasatosporales</taxon>
        <taxon>Streptomycetaceae</taxon>
        <taxon>Streptacidiphilus</taxon>
    </lineage>
</organism>
<evidence type="ECO:0000313" key="10">
    <source>
        <dbReference type="EMBL" id="SEM64980.1"/>
    </source>
</evidence>
<dbReference type="RefSeq" id="WP_052439464.1">
    <property type="nucleotide sequence ID" value="NZ_BBPN01000056.1"/>
</dbReference>
<keyword evidence="6 7" id="KW-0472">Membrane</keyword>
<dbReference type="CDD" id="cd06261">
    <property type="entry name" value="TM_PBP2"/>
    <property type="match status" value="1"/>
</dbReference>
<evidence type="ECO:0000256" key="6">
    <source>
        <dbReference type="ARBA" id="ARBA00023136"/>
    </source>
</evidence>
<evidence type="ECO:0000256" key="4">
    <source>
        <dbReference type="ARBA" id="ARBA00022692"/>
    </source>
</evidence>
<evidence type="ECO:0000256" key="2">
    <source>
        <dbReference type="ARBA" id="ARBA00022448"/>
    </source>
</evidence>
<dbReference type="PROSITE" id="PS50928">
    <property type="entry name" value="ABC_TM1"/>
    <property type="match status" value="1"/>
</dbReference>
<proteinExistence type="inferred from homology"/>
<feature type="transmembrane region" description="Helical" evidence="7">
    <location>
        <begin position="140"/>
        <end position="166"/>
    </location>
</feature>
<keyword evidence="4 7" id="KW-0812">Transmembrane</keyword>
<feature type="domain" description="ABC transmembrane type-1" evidence="9">
    <location>
        <begin position="136"/>
        <end position="339"/>
    </location>
</feature>
<accession>A0A1H8A2N8</accession>
<comment type="similarity">
    <text evidence="7">Belongs to the binding-protein-dependent transport system permease family.</text>
</comment>
<evidence type="ECO:0000313" key="11">
    <source>
        <dbReference type="Proteomes" id="UP000183015"/>
    </source>
</evidence>
<dbReference type="Proteomes" id="UP000183015">
    <property type="component" value="Unassembled WGS sequence"/>
</dbReference>
<dbReference type="eggNOG" id="COG1173">
    <property type="taxonomic scope" value="Bacteria"/>
</dbReference>
<dbReference type="OrthoDB" id="9812701at2"/>
<evidence type="ECO:0000256" key="5">
    <source>
        <dbReference type="ARBA" id="ARBA00022989"/>
    </source>
</evidence>
<dbReference type="EMBL" id="FOAZ01000040">
    <property type="protein sequence ID" value="SEM64980.1"/>
    <property type="molecule type" value="Genomic_DNA"/>
</dbReference>
<feature type="transmembrane region" description="Helical" evidence="7">
    <location>
        <begin position="60"/>
        <end position="81"/>
    </location>
</feature>
<gene>
    <name evidence="10" type="ORF">SAMN05414137_14034</name>
</gene>
<dbReference type="InterPro" id="IPR035906">
    <property type="entry name" value="MetI-like_sf"/>
</dbReference>
<dbReference type="InterPro" id="IPR025966">
    <property type="entry name" value="OppC_N"/>
</dbReference>
<evidence type="ECO:0000256" key="1">
    <source>
        <dbReference type="ARBA" id="ARBA00004651"/>
    </source>
</evidence>
<reference evidence="11" key="1">
    <citation type="submission" date="2016-10" db="EMBL/GenBank/DDBJ databases">
        <authorList>
            <person name="Varghese N."/>
        </authorList>
    </citation>
    <scope>NUCLEOTIDE SEQUENCE [LARGE SCALE GENOMIC DNA]</scope>
    <source>
        <strain evidence="11">DSM 45096 / BCRC 16803 / CGMCC 4.1857 / CIP 109030 / JCM 12277 / KCTC 19219 / NBRC 100920 / 33214</strain>
    </source>
</reference>
<evidence type="ECO:0000256" key="3">
    <source>
        <dbReference type="ARBA" id="ARBA00022475"/>
    </source>
</evidence>
<dbReference type="PANTHER" id="PTHR43386:SF1">
    <property type="entry name" value="D,D-DIPEPTIDE TRANSPORT SYSTEM PERMEASE PROTEIN DDPC-RELATED"/>
    <property type="match status" value="1"/>
</dbReference>
<evidence type="ECO:0000256" key="8">
    <source>
        <dbReference type="SAM" id="MobiDB-lite"/>
    </source>
</evidence>
<feature type="transmembrane region" description="Helical" evidence="7">
    <location>
        <begin position="320"/>
        <end position="339"/>
    </location>
</feature>
<dbReference type="Pfam" id="PF12911">
    <property type="entry name" value="OppC_N"/>
    <property type="match status" value="1"/>
</dbReference>
<dbReference type="STRING" id="235985.SAMN05414137_14034"/>
<feature type="transmembrane region" description="Helical" evidence="7">
    <location>
        <begin position="267"/>
        <end position="292"/>
    </location>
</feature>
<dbReference type="GO" id="GO:0055085">
    <property type="term" value="P:transmembrane transport"/>
    <property type="evidence" value="ECO:0007669"/>
    <property type="project" value="InterPro"/>
</dbReference>
<dbReference type="Pfam" id="PF00528">
    <property type="entry name" value="BPD_transp_1"/>
    <property type="match status" value="1"/>
</dbReference>
<feature type="transmembrane region" description="Helical" evidence="7">
    <location>
        <begin position="211"/>
        <end position="232"/>
    </location>
</feature>
<name>A0A1H8A2N8_STRJI</name>
<dbReference type="SUPFAM" id="SSF161098">
    <property type="entry name" value="MetI-like"/>
    <property type="match status" value="1"/>
</dbReference>
<keyword evidence="11" id="KW-1185">Reference proteome</keyword>
<keyword evidence="3" id="KW-1003">Cell membrane</keyword>
<keyword evidence="2 7" id="KW-0813">Transport</keyword>
<dbReference type="GO" id="GO:0005886">
    <property type="term" value="C:plasma membrane"/>
    <property type="evidence" value="ECO:0007669"/>
    <property type="project" value="UniProtKB-SubCell"/>
</dbReference>
<comment type="subcellular location">
    <subcellularLocation>
        <location evidence="1 7">Cell membrane</location>
        <topology evidence="1 7">Multi-pass membrane protein</topology>
    </subcellularLocation>
</comment>
<feature type="region of interest" description="Disordered" evidence="8">
    <location>
        <begin position="1"/>
        <end position="38"/>
    </location>
</feature>
<feature type="compositionally biased region" description="Polar residues" evidence="8">
    <location>
        <begin position="1"/>
        <end position="14"/>
    </location>
</feature>
<dbReference type="Gene3D" id="1.10.3720.10">
    <property type="entry name" value="MetI-like"/>
    <property type="match status" value="1"/>
</dbReference>
<evidence type="ECO:0000256" key="7">
    <source>
        <dbReference type="RuleBase" id="RU363032"/>
    </source>
</evidence>
<feature type="transmembrane region" description="Helical" evidence="7">
    <location>
        <begin position="178"/>
        <end position="199"/>
    </location>
</feature>
<sequence>MTQQPQQISPTGESGTEENPVAETTATADSTATEVTSTNTAVVGRSPARMAWTRLKRDKVSMVSLVLTVIFILAAIFAPVLTALGGWGPITSDVKSINPDIGNYPYGHFGGISAKHWLGVEPGTGFDLFARIVYGLRTSLAVGLISALLSTVVGVVVGLAAGYFGGWIDNLLSRIMDVVLAFPQLLFIIALTPVIQNAFQTDQHGGTDENLRLAVLILNISAFAWAYTARLVRGQVLSLREREFVDASRIMGAGWVHILFRQLLPNLWAPILIAFALAVPANITTEAALSYLGVGVVPPNPDWGALLSQASEYFLIDPTYLFIPGVLLLVLVLALNLLGDGVRDALDPRANRS</sequence>
<dbReference type="InterPro" id="IPR050366">
    <property type="entry name" value="BP-dependent_transpt_permease"/>
</dbReference>
<dbReference type="InterPro" id="IPR000515">
    <property type="entry name" value="MetI-like"/>
</dbReference>
<keyword evidence="5 7" id="KW-1133">Transmembrane helix</keyword>
<protein>
    <submittedName>
        <fullName evidence="10">Peptide/nickel transport system permease protein</fullName>
    </submittedName>
</protein>
<dbReference type="AlphaFoldDB" id="A0A1H8A2N8"/>
<evidence type="ECO:0000259" key="9">
    <source>
        <dbReference type="PROSITE" id="PS50928"/>
    </source>
</evidence>
<dbReference type="PANTHER" id="PTHR43386">
    <property type="entry name" value="OLIGOPEPTIDE TRANSPORT SYSTEM PERMEASE PROTEIN APPC"/>
    <property type="match status" value="1"/>
</dbReference>